<evidence type="ECO:0000313" key="4">
    <source>
        <dbReference type="Proteomes" id="UP000437065"/>
    </source>
</evidence>
<gene>
    <name evidence="1 3" type="primary">gatC</name>
    <name evidence="3" type="ORF">GRX01_08835</name>
</gene>
<organism evidence="3 4">
    <name type="scientific">Halobaculum saliterrae</name>
    <dbReference type="NCBI Taxonomy" id="2073113"/>
    <lineage>
        <taxon>Archaea</taxon>
        <taxon>Methanobacteriati</taxon>
        <taxon>Methanobacteriota</taxon>
        <taxon>Stenosarchaea group</taxon>
        <taxon>Halobacteria</taxon>
        <taxon>Halobacteriales</taxon>
        <taxon>Haloferacaceae</taxon>
        <taxon>Halobaculum</taxon>
    </lineage>
</organism>
<dbReference type="SUPFAM" id="SSF141000">
    <property type="entry name" value="Glu-tRNAGln amidotransferase C subunit"/>
    <property type="match status" value="1"/>
</dbReference>
<evidence type="ECO:0000313" key="3">
    <source>
        <dbReference type="EMBL" id="MXR41440.1"/>
    </source>
</evidence>
<comment type="catalytic activity">
    <reaction evidence="1">
        <text>L-glutamyl-tRNA(Gln) + L-glutamine + ATP + H2O = L-glutaminyl-tRNA(Gln) + L-glutamate + ADP + phosphate + H(+)</text>
        <dbReference type="Rhea" id="RHEA:17521"/>
        <dbReference type="Rhea" id="RHEA-COMP:9681"/>
        <dbReference type="Rhea" id="RHEA-COMP:9684"/>
        <dbReference type="ChEBI" id="CHEBI:15377"/>
        <dbReference type="ChEBI" id="CHEBI:15378"/>
        <dbReference type="ChEBI" id="CHEBI:29985"/>
        <dbReference type="ChEBI" id="CHEBI:30616"/>
        <dbReference type="ChEBI" id="CHEBI:43474"/>
        <dbReference type="ChEBI" id="CHEBI:58359"/>
        <dbReference type="ChEBI" id="CHEBI:78520"/>
        <dbReference type="ChEBI" id="CHEBI:78521"/>
        <dbReference type="ChEBI" id="CHEBI:456216"/>
    </reaction>
</comment>
<sequence length="103" mass="11015">MTATDEGAESEADAGVVDPDEVRHVADLARVDLDDEEATAFAEQFADVLDYFAALDEVPEVADEPDLVNVMRADEVRDGLSQEEALANAPDSEAGFFKGPKVS</sequence>
<comment type="caution">
    <text evidence="3">The sequence shown here is derived from an EMBL/GenBank/DDBJ whole genome shotgun (WGS) entry which is preliminary data.</text>
</comment>
<protein>
    <recommendedName>
        <fullName evidence="1">Aspartyl/glutamyl-tRNA(Asn/Gln) amidotransferase subunit C</fullName>
        <shortName evidence="1">Asp/Glu-ADT subunit C</shortName>
        <ecNumber evidence="1">6.3.5.-</ecNumber>
    </recommendedName>
</protein>
<dbReference type="EC" id="6.3.5.-" evidence="1"/>
<evidence type="ECO:0000256" key="1">
    <source>
        <dbReference type="HAMAP-Rule" id="MF_00122"/>
    </source>
</evidence>
<keyword evidence="1" id="KW-0436">Ligase</keyword>
<dbReference type="OrthoDB" id="15210at2157"/>
<dbReference type="InterPro" id="IPR003837">
    <property type="entry name" value="GatC"/>
</dbReference>
<dbReference type="PANTHER" id="PTHR15004:SF0">
    <property type="entry name" value="GLUTAMYL-TRNA(GLN) AMIDOTRANSFERASE SUBUNIT C, MITOCHONDRIAL"/>
    <property type="match status" value="1"/>
</dbReference>
<keyword evidence="1" id="KW-0067">ATP-binding</keyword>
<comment type="subunit">
    <text evidence="1">Heterotrimer of A, B and C subunits.</text>
</comment>
<keyword evidence="1" id="KW-0547">Nucleotide-binding</keyword>
<dbReference type="GO" id="GO:0006450">
    <property type="term" value="P:regulation of translational fidelity"/>
    <property type="evidence" value="ECO:0007669"/>
    <property type="project" value="InterPro"/>
</dbReference>
<evidence type="ECO:0000256" key="2">
    <source>
        <dbReference type="SAM" id="MobiDB-lite"/>
    </source>
</evidence>
<dbReference type="GO" id="GO:0050567">
    <property type="term" value="F:glutaminyl-tRNA synthase (glutamine-hydrolyzing) activity"/>
    <property type="evidence" value="ECO:0007669"/>
    <property type="project" value="UniProtKB-UniRule"/>
</dbReference>
<proteinExistence type="inferred from homology"/>
<reference evidence="3 4" key="1">
    <citation type="submission" date="2019-12" db="EMBL/GenBank/DDBJ databases">
        <title>Isolation and characterization of three novel carbon monoxide-oxidizing members of Halobacteria from salione crusts and soils.</title>
        <authorList>
            <person name="Myers M.R."/>
            <person name="King G.M."/>
        </authorList>
    </citation>
    <scope>NUCLEOTIDE SEQUENCE [LARGE SCALE GENOMIC DNA]</scope>
    <source>
        <strain evidence="3 4">WSA2</strain>
    </source>
</reference>
<name>A0A6B0SZN7_9EURY</name>
<keyword evidence="4" id="KW-1185">Reference proteome</keyword>
<dbReference type="GO" id="GO:0006412">
    <property type="term" value="P:translation"/>
    <property type="evidence" value="ECO:0007669"/>
    <property type="project" value="UniProtKB-UniRule"/>
</dbReference>
<dbReference type="AlphaFoldDB" id="A0A6B0SZN7"/>
<dbReference type="Gene3D" id="1.10.20.60">
    <property type="entry name" value="Glu-tRNAGln amidotransferase C subunit, N-terminal domain"/>
    <property type="match status" value="1"/>
</dbReference>
<dbReference type="GO" id="GO:0005524">
    <property type="term" value="F:ATP binding"/>
    <property type="evidence" value="ECO:0007669"/>
    <property type="project" value="UniProtKB-KW"/>
</dbReference>
<dbReference type="EMBL" id="WUUS01000005">
    <property type="protein sequence ID" value="MXR41440.1"/>
    <property type="molecule type" value="Genomic_DNA"/>
</dbReference>
<dbReference type="Pfam" id="PF02686">
    <property type="entry name" value="GatC"/>
    <property type="match status" value="1"/>
</dbReference>
<accession>A0A6B0SZN7</accession>
<comment type="function">
    <text evidence="1">Allows the formation of correctly charged Asn-tRNA(Asn) or Gln-tRNA(Gln) through the transamidation of misacylated Asp-tRNA(Asn) or Glu-tRNA(Gln) in organisms which lack either or both of asparaginyl-tRNA or glutaminyl-tRNA synthetases. The reaction takes place in the presence of glutamine and ATP through an activated phospho-Asp-tRNA(Asn) or phospho-Glu-tRNA(Gln).</text>
</comment>
<dbReference type="GO" id="GO:0070681">
    <property type="term" value="P:glutaminyl-tRNAGln biosynthesis via transamidation"/>
    <property type="evidence" value="ECO:0007669"/>
    <property type="project" value="TreeGrafter"/>
</dbReference>
<dbReference type="NCBIfam" id="TIGR00135">
    <property type="entry name" value="gatC"/>
    <property type="match status" value="1"/>
</dbReference>
<dbReference type="Proteomes" id="UP000437065">
    <property type="component" value="Unassembled WGS sequence"/>
</dbReference>
<dbReference type="GO" id="GO:0016740">
    <property type="term" value="F:transferase activity"/>
    <property type="evidence" value="ECO:0007669"/>
    <property type="project" value="UniProtKB-KW"/>
</dbReference>
<keyword evidence="3" id="KW-0808">Transferase</keyword>
<dbReference type="PANTHER" id="PTHR15004">
    <property type="entry name" value="GLUTAMYL-TRNA(GLN) AMIDOTRANSFERASE SUBUNIT C, MITOCHONDRIAL"/>
    <property type="match status" value="1"/>
</dbReference>
<comment type="similarity">
    <text evidence="1">Belongs to the GatC family.</text>
</comment>
<dbReference type="RefSeq" id="WP_159665884.1">
    <property type="nucleotide sequence ID" value="NZ_WUUS01000005.1"/>
</dbReference>
<comment type="catalytic activity">
    <reaction evidence="1">
        <text>L-aspartyl-tRNA(Asn) + L-glutamine + ATP + H2O = L-asparaginyl-tRNA(Asn) + L-glutamate + ADP + phosphate + 2 H(+)</text>
        <dbReference type="Rhea" id="RHEA:14513"/>
        <dbReference type="Rhea" id="RHEA-COMP:9674"/>
        <dbReference type="Rhea" id="RHEA-COMP:9677"/>
        <dbReference type="ChEBI" id="CHEBI:15377"/>
        <dbReference type="ChEBI" id="CHEBI:15378"/>
        <dbReference type="ChEBI" id="CHEBI:29985"/>
        <dbReference type="ChEBI" id="CHEBI:30616"/>
        <dbReference type="ChEBI" id="CHEBI:43474"/>
        <dbReference type="ChEBI" id="CHEBI:58359"/>
        <dbReference type="ChEBI" id="CHEBI:78515"/>
        <dbReference type="ChEBI" id="CHEBI:78516"/>
        <dbReference type="ChEBI" id="CHEBI:456216"/>
    </reaction>
</comment>
<keyword evidence="1" id="KW-0648">Protein biosynthesis</keyword>
<feature type="region of interest" description="Disordered" evidence="2">
    <location>
        <begin position="84"/>
        <end position="103"/>
    </location>
</feature>
<dbReference type="HAMAP" id="MF_00122">
    <property type="entry name" value="GatC"/>
    <property type="match status" value="1"/>
</dbReference>
<dbReference type="InterPro" id="IPR036113">
    <property type="entry name" value="Asp/Glu-ADT_sf_sub_c"/>
</dbReference>